<comment type="subcellular location">
    <subcellularLocation>
        <location evidence="1">Cell membrane</location>
        <topology evidence="1">Multi-pass membrane protein</topology>
    </subcellularLocation>
</comment>
<feature type="compositionally biased region" description="Basic and acidic residues" evidence="6">
    <location>
        <begin position="145"/>
        <end position="155"/>
    </location>
</feature>
<evidence type="ECO:0000256" key="6">
    <source>
        <dbReference type="SAM" id="MobiDB-lite"/>
    </source>
</evidence>
<evidence type="ECO:0000313" key="9">
    <source>
        <dbReference type="EMBL" id="TWE11911.1"/>
    </source>
</evidence>
<protein>
    <submittedName>
        <fullName evidence="9">Integral membrane protein</fullName>
    </submittedName>
</protein>
<evidence type="ECO:0000259" key="8">
    <source>
        <dbReference type="Pfam" id="PF12823"/>
    </source>
</evidence>
<keyword evidence="3 7" id="KW-0812">Transmembrane</keyword>
<sequence length="168" mass="18763">MSDTASTRDLAPIDPERVRTPLRVFRVLAIVVAIGLLLVVVEVIMHYGYHNESLYWWLPVHGYLYIAYCVATFWLGTRMKWGLGRMAIIMLAGWVPFLSFYAEYRTTQLVRAEFGGHLPTDRVAYDDAPGQEIADRDVTGQGAPAEHDVADHDGADVQDSPAVGLDKN</sequence>
<evidence type="ECO:0000256" key="2">
    <source>
        <dbReference type="ARBA" id="ARBA00022475"/>
    </source>
</evidence>
<dbReference type="RefSeq" id="WP_170226352.1">
    <property type="nucleotide sequence ID" value="NZ_VIVQ01000001.1"/>
</dbReference>
<dbReference type="PANTHER" id="PTHR40077">
    <property type="entry name" value="MEMBRANE PROTEIN-RELATED"/>
    <property type="match status" value="1"/>
</dbReference>
<evidence type="ECO:0000256" key="1">
    <source>
        <dbReference type="ARBA" id="ARBA00004651"/>
    </source>
</evidence>
<feature type="transmembrane region" description="Helical" evidence="7">
    <location>
        <begin position="27"/>
        <end position="49"/>
    </location>
</feature>
<evidence type="ECO:0000256" key="5">
    <source>
        <dbReference type="ARBA" id="ARBA00023136"/>
    </source>
</evidence>
<dbReference type="Proteomes" id="UP000318297">
    <property type="component" value="Unassembled WGS sequence"/>
</dbReference>
<dbReference type="AlphaFoldDB" id="A0A561E8H6"/>
<reference evidence="9 10" key="1">
    <citation type="submission" date="2019-06" db="EMBL/GenBank/DDBJ databases">
        <title>Sequencing the genomes of 1000 actinobacteria strains.</title>
        <authorList>
            <person name="Klenk H.-P."/>
        </authorList>
    </citation>
    <scope>NUCLEOTIDE SEQUENCE [LARGE SCALE GENOMIC DNA]</scope>
    <source>
        <strain evidence="9 10">DSM 19560</strain>
    </source>
</reference>
<evidence type="ECO:0000313" key="10">
    <source>
        <dbReference type="Proteomes" id="UP000318297"/>
    </source>
</evidence>
<keyword evidence="10" id="KW-1185">Reference proteome</keyword>
<feature type="domain" description="DUF3817" evidence="8">
    <location>
        <begin position="22"/>
        <end position="107"/>
    </location>
</feature>
<comment type="caution">
    <text evidence="9">The sequence shown here is derived from an EMBL/GenBank/DDBJ whole genome shotgun (WGS) entry which is preliminary data.</text>
</comment>
<organism evidence="9 10">
    <name type="scientific">Rudaeicoccus suwonensis</name>
    <dbReference type="NCBI Taxonomy" id="657409"/>
    <lineage>
        <taxon>Bacteria</taxon>
        <taxon>Bacillati</taxon>
        <taxon>Actinomycetota</taxon>
        <taxon>Actinomycetes</taxon>
        <taxon>Micrococcales</taxon>
        <taxon>Dermacoccaceae</taxon>
        <taxon>Rudaeicoccus</taxon>
    </lineage>
</organism>
<dbReference type="PANTHER" id="PTHR40077:SF2">
    <property type="entry name" value="MEMBRANE PROTEIN"/>
    <property type="match status" value="1"/>
</dbReference>
<dbReference type="Pfam" id="PF12823">
    <property type="entry name" value="DUF3817"/>
    <property type="match status" value="1"/>
</dbReference>
<dbReference type="InterPro" id="IPR023845">
    <property type="entry name" value="DUF3817_TM"/>
</dbReference>
<evidence type="ECO:0000256" key="3">
    <source>
        <dbReference type="ARBA" id="ARBA00022692"/>
    </source>
</evidence>
<dbReference type="EMBL" id="VIVQ01000001">
    <property type="protein sequence ID" value="TWE11911.1"/>
    <property type="molecule type" value="Genomic_DNA"/>
</dbReference>
<dbReference type="GO" id="GO:0005886">
    <property type="term" value="C:plasma membrane"/>
    <property type="evidence" value="ECO:0007669"/>
    <property type="project" value="UniProtKB-SubCell"/>
</dbReference>
<name>A0A561E8H6_9MICO</name>
<keyword evidence="2" id="KW-1003">Cell membrane</keyword>
<evidence type="ECO:0000256" key="4">
    <source>
        <dbReference type="ARBA" id="ARBA00022989"/>
    </source>
</evidence>
<accession>A0A561E8H6</accession>
<gene>
    <name evidence="9" type="ORF">BKA23_0704</name>
</gene>
<keyword evidence="4 7" id="KW-1133">Transmembrane helix</keyword>
<keyword evidence="5 7" id="KW-0472">Membrane</keyword>
<proteinExistence type="predicted"/>
<feature type="region of interest" description="Disordered" evidence="6">
    <location>
        <begin position="134"/>
        <end position="168"/>
    </location>
</feature>
<evidence type="ECO:0000256" key="7">
    <source>
        <dbReference type="SAM" id="Phobius"/>
    </source>
</evidence>
<dbReference type="NCBIfam" id="TIGR03954">
    <property type="entry name" value="integ_memb_HG"/>
    <property type="match status" value="1"/>
</dbReference>
<feature type="transmembrane region" description="Helical" evidence="7">
    <location>
        <begin position="55"/>
        <end position="76"/>
    </location>
</feature>
<feature type="transmembrane region" description="Helical" evidence="7">
    <location>
        <begin position="83"/>
        <end position="102"/>
    </location>
</feature>